<evidence type="ECO:0000259" key="1">
    <source>
        <dbReference type="Pfam" id="PF00155"/>
    </source>
</evidence>
<dbReference type="AlphaFoldDB" id="A0A9D9I0B4"/>
<comment type="caution">
    <text evidence="2">The sequence shown here is derived from an EMBL/GenBank/DDBJ whole genome shotgun (WGS) entry which is preliminary data.</text>
</comment>
<evidence type="ECO:0000313" key="2">
    <source>
        <dbReference type="EMBL" id="MBO8463315.1"/>
    </source>
</evidence>
<keyword evidence="2" id="KW-0032">Aminotransferase</keyword>
<gene>
    <name evidence="2" type="ORF">IAC13_05220</name>
</gene>
<dbReference type="PANTHER" id="PTHR46577">
    <property type="entry name" value="HTH-TYPE TRANSCRIPTIONAL REGULATORY PROTEIN GABR"/>
    <property type="match status" value="1"/>
</dbReference>
<reference evidence="2" key="1">
    <citation type="submission" date="2020-10" db="EMBL/GenBank/DDBJ databases">
        <authorList>
            <person name="Gilroy R."/>
        </authorList>
    </citation>
    <scope>NUCLEOTIDE SEQUENCE</scope>
    <source>
        <strain evidence="2">E3-2379</strain>
    </source>
</reference>
<sequence>MIQRIFEGYHVAWKPISVDESGIHVGVLRESKANIVHISPSNQFPVGNTMPVKRRQELLKWAYEEEGRYIIEDDFDCEFSVNGRPIPTLFGMDQKERVIYMNTFSKTLISSIRISYLILPERLMERYVNTISFYSCTVSSFEQLTLEKFIKGGYLERHVTRMRNYYKNVKKKLIQEIEQSSLNERVCIQEVEAGTQILMTIKTKLSDDVLADCIKKRGVHVSFLTQHCRGDICMIPHIMVLNYSSLEESKIKETVIRLEEAIKEAEQITKK</sequence>
<accession>A0A9D9I0B4</accession>
<dbReference type="Gene3D" id="3.40.640.10">
    <property type="entry name" value="Type I PLP-dependent aspartate aminotransferase-like (Major domain)"/>
    <property type="match status" value="1"/>
</dbReference>
<dbReference type="Pfam" id="PF00155">
    <property type="entry name" value="Aminotran_1_2"/>
    <property type="match status" value="1"/>
</dbReference>
<dbReference type="Proteomes" id="UP000823618">
    <property type="component" value="Unassembled WGS sequence"/>
</dbReference>
<dbReference type="GO" id="GO:0008483">
    <property type="term" value="F:transaminase activity"/>
    <property type="evidence" value="ECO:0007669"/>
    <property type="project" value="UniProtKB-KW"/>
</dbReference>
<dbReference type="PANTHER" id="PTHR46577:SF1">
    <property type="entry name" value="HTH-TYPE TRANSCRIPTIONAL REGULATORY PROTEIN GABR"/>
    <property type="match status" value="1"/>
</dbReference>
<evidence type="ECO:0000313" key="3">
    <source>
        <dbReference type="Proteomes" id="UP000823618"/>
    </source>
</evidence>
<keyword evidence="2" id="KW-0808">Transferase</keyword>
<dbReference type="SUPFAM" id="SSF53383">
    <property type="entry name" value="PLP-dependent transferases"/>
    <property type="match status" value="1"/>
</dbReference>
<feature type="domain" description="Aminotransferase class I/classII large" evidence="1">
    <location>
        <begin position="33"/>
        <end position="222"/>
    </location>
</feature>
<reference evidence="2" key="2">
    <citation type="journal article" date="2021" name="PeerJ">
        <title>Extensive microbial diversity within the chicken gut microbiome revealed by metagenomics and culture.</title>
        <authorList>
            <person name="Gilroy R."/>
            <person name="Ravi A."/>
            <person name="Getino M."/>
            <person name="Pursley I."/>
            <person name="Horton D.L."/>
            <person name="Alikhan N.F."/>
            <person name="Baker D."/>
            <person name="Gharbi K."/>
            <person name="Hall N."/>
            <person name="Watson M."/>
            <person name="Adriaenssens E.M."/>
            <person name="Foster-Nyarko E."/>
            <person name="Jarju S."/>
            <person name="Secka A."/>
            <person name="Antonio M."/>
            <person name="Oren A."/>
            <person name="Chaudhuri R.R."/>
            <person name="La Ragione R."/>
            <person name="Hildebrand F."/>
            <person name="Pallen M.J."/>
        </authorList>
    </citation>
    <scope>NUCLEOTIDE SEQUENCE</scope>
    <source>
        <strain evidence="2">E3-2379</strain>
    </source>
</reference>
<dbReference type="InterPro" id="IPR015424">
    <property type="entry name" value="PyrdxlP-dep_Trfase"/>
</dbReference>
<dbReference type="GO" id="GO:0030170">
    <property type="term" value="F:pyridoxal phosphate binding"/>
    <property type="evidence" value="ECO:0007669"/>
    <property type="project" value="InterPro"/>
</dbReference>
<dbReference type="EMBL" id="JADIML010000145">
    <property type="protein sequence ID" value="MBO8463315.1"/>
    <property type="molecule type" value="Genomic_DNA"/>
</dbReference>
<name>A0A9D9I0B4_9FIRM</name>
<protein>
    <submittedName>
        <fullName evidence="2">PLP-dependent aminotransferase family protein</fullName>
    </submittedName>
</protein>
<dbReference type="CDD" id="cd00609">
    <property type="entry name" value="AAT_like"/>
    <property type="match status" value="1"/>
</dbReference>
<dbReference type="InterPro" id="IPR051446">
    <property type="entry name" value="HTH_trans_reg/aminotransferase"/>
</dbReference>
<dbReference type="InterPro" id="IPR004839">
    <property type="entry name" value="Aminotransferase_I/II_large"/>
</dbReference>
<dbReference type="InterPro" id="IPR015421">
    <property type="entry name" value="PyrdxlP-dep_Trfase_major"/>
</dbReference>
<organism evidence="2 3">
    <name type="scientific">Candidatus Scybalomonas excrementavium</name>
    <dbReference type="NCBI Taxonomy" id="2840943"/>
    <lineage>
        <taxon>Bacteria</taxon>
        <taxon>Bacillati</taxon>
        <taxon>Bacillota</taxon>
        <taxon>Clostridia</taxon>
        <taxon>Lachnospirales</taxon>
        <taxon>Lachnospiraceae</taxon>
        <taxon>Lachnospiraceae incertae sedis</taxon>
        <taxon>Candidatus Scybalomonas</taxon>
    </lineage>
</organism>
<proteinExistence type="predicted"/>